<evidence type="ECO:0000313" key="4">
    <source>
        <dbReference type="Proteomes" id="UP000807504"/>
    </source>
</evidence>
<dbReference type="Pfam" id="PF13848">
    <property type="entry name" value="Thioredoxin_6"/>
    <property type="match status" value="1"/>
</dbReference>
<dbReference type="Gene3D" id="3.40.30.10">
    <property type="entry name" value="Glutaredoxin"/>
    <property type="match status" value="2"/>
</dbReference>
<feature type="chain" id="PRO_5035893780" evidence="2">
    <location>
        <begin position="21"/>
        <end position="299"/>
    </location>
</feature>
<dbReference type="OMA" id="HGKMYRY"/>
<organism evidence="3 4">
    <name type="scientific">Argiope bruennichi</name>
    <name type="common">Wasp spider</name>
    <name type="synonym">Aranea bruennichi</name>
    <dbReference type="NCBI Taxonomy" id="94029"/>
    <lineage>
        <taxon>Eukaryota</taxon>
        <taxon>Metazoa</taxon>
        <taxon>Ecdysozoa</taxon>
        <taxon>Arthropoda</taxon>
        <taxon>Chelicerata</taxon>
        <taxon>Arachnida</taxon>
        <taxon>Araneae</taxon>
        <taxon>Araneomorphae</taxon>
        <taxon>Entelegynae</taxon>
        <taxon>Araneoidea</taxon>
        <taxon>Araneidae</taxon>
        <taxon>Argiope</taxon>
    </lineage>
</organism>
<sequence>MRLFTTLLYFCIFGTGIILSEETVDEVKEFNKILAEEDGIVVLFTQPCCACTDCVEAEVLTGGMSQQLEDHLGLTVVRIKDPKLKARYGIKKVPALAYIRNNKTALYDGEFEYDTLYLWLQENRQPSTVDLDDTSFEHLTQAATGATTGDWLVIFHNGVCCKKRELIHLENVGIKLRNKVNVASVNTDKAPETADRFKITTCPEIIFFRHQKMYHFTLPEVNVKTLRNFAEGFYKNSKVERVPQPLSAFDKYVERTRDFFSADSYRLIISLYVIFISIAILTIIVVLKMFAAPTKPKSQ</sequence>
<keyword evidence="2" id="KW-0732">Signal</keyword>
<dbReference type="PANTHER" id="PTHR19991:SF2">
    <property type="entry name" value="GH08893P"/>
    <property type="match status" value="1"/>
</dbReference>
<feature type="signal peptide" evidence="2">
    <location>
        <begin position="1"/>
        <end position="20"/>
    </location>
</feature>
<proteinExistence type="predicted"/>
<dbReference type="EMBL" id="JABXBU010000001">
    <property type="protein sequence ID" value="KAF8796393.1"/>
    <property type="molecule type" value="Genomic_DNA"/>
</dbReference>
<keyword evidence="1" id="KW-0812">Transmembrane</keyword>
<evidence type="ECO:0000256" key="2">
    <source>
        <dbReference type="SAM" id="SignalP"/>
    </source>
</evidence>
<reference evidence="3" key="2">
    <citation type="submission" date="2020-06" db="EMBL/GenBank/DDBJ databases">
        <authorList>
            <person name="Sheffer M."/>
        </authorList>
    </citation>
    <scope>NUCLEOTIDE SEQUENCE</scope>
</reference>
<evidence type="ECO:0000313" key="3">
    <source>
        <dbReference type="EMBL" id="KAF8796393.1"/>
    </source>
</evidence>
<keyword evidence="1" id="KW-0472">Membrane</keyword>
<reference evidence="3" key="1">
    <citation type="journal article" date="2020" name="bioRxiv">
        <title>Chromosome-level reference genome of the European wasp spider Argiope bruennichi: a resource for studies on range expansion and evolutionary adaptation.</title>
        <authorList>
            <person name="Sheffer M.M."/>
            <person name="Hoppe A."/>
            <person name="Krehenwinkel H."/>
            <person name="Uhl G."/>
            <person name="Kuss A.W."/>
            <person name="Jensen L."/>
            <person name="Jensen C."/>
            <person name="Gillespie R.G."/>
            <person name="Hoff K.J."/>
            <person name="Prost S."/>
        </authorList>
    </citation>
    <scope>NUCLEOTIDE SEQUENCE</scope>
</reference>
<dbReference type="AlphaFoldDB" id="A0A8T0G579"/>
<dbReference type="SUPFAM" id="SSF52833">
    <property type="entry name" value="Thioredoxin-like"/>
    <property type="match status" value="2"/>
</dbReference>
<name>A0A8T0G579_ARGBR</name>
<accession>A0A8T0G579</accession>
<comment type="caution">
    <text evidence="3">The sequence shown here is derived from an EMBL/GenBank/DDBJ whole genome shotgun (WGS) entry which is preliminary data.</text>
</comment>
<dbReference type="PANTHER" id="PTHR19991">
    <property type="entry name" value="L 2 01289"/>
    <property type="match status" value="1"/>
</dbReference>
<dbReference type="InterPro" id="IPR036249">
    <property type="entry name" value="Thioredoxin-like_sf"/>
</dbReference>
<protein>
    <submittedName>
        <fullName evidence="3">Thioredoxin domain-containing protein like</fullName>
    </submittedName>
</protein>
<keyword evidence="4" id="KW-1185">Reference proteome</keyword>
<gene>
    <name evidence="3" type="ORF">HNY73_000773</name>
</gene>
<dbReference type="OrthoDB" id="72053at2759"/>
<keyword evidence="1" id="KW-1133">Transmembrane helix</keyword>
<evidence type="ECO:0000256" key="1">
    <source>
        <dbReference type="SAM" id="Phobius"/>
    </source>
</evidence>
<feature type="transmembrane region" description="Helical" evidence="1">
    <location>
        <begin position="267"/>
        <end position="291"/>
    </location>
</feature>
<dbReference type="Proteomes" id="UP000807504">
    <property type="component" value="Unassembled WGS sequence"/>
</dbReference>